<dbReference type="PANTHER" id="PTHR37919">
    <property type="entry name" value="PROTEIN CBG05606"/>
    <property type="match status" value="1"/>
</dbReference>
<dbReference type="VEuPathDB" id="FungiDB:CC1G_06487"/>
<evidence type="ECO:0000313" key="3">
    <source>
        <dbReference type="Proteomes" id="UP000001861"/>
    </source>
</evidence>
<gene>
    <name evidence="2" type="ORF">CC1G_06487</name>
</gene>
<reference evidence="2 3" key="1">
    <citation type="journal article" date="2010" name="Proc. Natl. Acad. Sci. U.S.A.">
        <title>Insights into evolution of multicellular fungi from the assembled chromosomes of the mushroom Coprinopsis cinerea (Coprinus cinereus).</title>
        <authorList>
            <person name="Stajich J.E."/>
            <person name="Wilke S.K."/>
            <person name="Ahren D."/>
            <person name="Au C.H."/>
            <person name="Birren B.W."/>
            <person name="Borodovsky M."/>
            <person name="Burns C."/>
            <person name="Canback B."/>
            <person name="Casselton L.A."/>
            <person name="Cheng C.K."/>
            <person name="Deng J."/>
            <person name="Dietrich F.S."/>
            <person name="Fargo D.C."/>
            <person name="Farman M.L."/>
            <person name="Gathman A.C."/>
            <person name="Goldberg J."/>
            <person name="Guigo R."/>
            <person name="Hoegger P.J."/>
            <person name="Hooker J.B."/>
            <person name="Huggins A."/>
            <person name="James T.Y."/>
            <person name="Kamada T."/>
            <person name="Kilaru S."/>
            <person name="Kodira C."/>
            <person name="Kues U."/>
            <person name="Kupfer D."/>
            <person name="Kwan H.S."/>
            <person name="Lomsadze A."/>
            <person name="Li W."/>
            <person name="Lilly W.W."/>
            <person name="Ma L.J."/>
            <person name="Mackey A.J."/>
            <person name="Manning G."/>
            <person name="Martin F."/>
            <person name="Muraguchi H."/>
            <person name="Natvig D.O."/>
            <person name="Palmerini H."/>
            <person name="Ramesh M.A."/>
            <person name="Rehmeyer C.J."/>
            <person name="Roe B.A."/>
            <person name="Shenoy N."/>
            <person name="Stanke M."/>
            <person name="Ter-Hovhannisyan V."/>
            <person name="Tunlid A."/>
            <person name="Velagapudi R."/>
            <person name="Vision T.J."/>
            <person name="Zeng Q."/>
            <person name="Zolan M.E."/>
            <person name="Pukkila P.J."/>
        </authorList>
    </citation>
    <scope>NUCLEOTIDE SEQUENCE [LARGE SCALE GENOMIC DNA]</scope>
    <source>
        <strain evidence="3">Okayama-7 / 130 / ATCC MYA-4618 / FGSC 9003</strain>
    </source>
</reference>
<keyword evidence="1" id="KW-1133">Transmembrane helix</keyword>
<dbReference type="eggNOG" id="ENOG502S97T">
    <property type="taxonomic scope" value="Eukaryota"/>
</dbReference>
<keyword evidence="3" id="KW-1185">Reference proteome</keyword>
<sequence length="181" mass="20300">MASLQPRGWISAWFLLTLPVIIYDATYCFFRPRSMVGGDLHWIWKVYEIWEDIDHIYGVPSFQSGDGFTNAQSFVNMLEQIGGIAYLYLAHVAQSPAAPVVAFGTVISTLSKTVLYWAQEYYCGFCAIGHNGVPQLILWVILNGIWIVVPAIISVQLYQDLAKSLRVAARAEASTKKSKYN</sequence>
<accession>A8NNA5</accession>
<keyword evidence="1" id="KW-0472">Membrane</keyword>
<evidence type="ECO:0000256" key="1">
    <source>
        <dbReference type="SAM" id="Phobius"/>
    </source>
</evidence>
<evidence type="ECO:0008006" key="4">
    <source>
        <dbReference type="Google" id="ProtNLM"/>
    </source>
</evidence>
<dbReference type="OrthoDB" id="60858at2759"/>
<proteinExistence type="predicted"/>
<dbReference type="KEGG" id="cci:CC1G_06487"/>
<dbReference type="PANTHER" id="PTHR37919:SF2">
    <property type="entry name" value="EXPERA DOMAIN-CONTAINING PROTEIN"/>
    <property type="match status" value="1"/>
</dbReference>
<dbReference type="EMBL" id="AACS02000012">
    <property type="protein sequence ID" value="EAU86726.1"/>
    <property type="molecule type" value="Genomic_DNA"/>
</dbReference>
<comment type="caution">
    <text evidence="2">The sequence shown here is derived from an EMBL/GenBank/DDBJ whole genome shotgun (WGS) entry which is preliminary data.</text>
</comment>
<dbReference type="Proteomes" id="UP000001861">
    <property type="component" value="Unassembled WGS sequence"/>
</dbReference>
<dbReference type="GeneID" id="6011610"/>
<name>A8NNA5_COPC7</name>
<feature type="transmembrane region" description="Helical" evidence="1">
    <location>
        <begin position="12"/>
        <end position="30"/>
    </location>
</feature>
<dbReference type="OMA" id="LHSPIWT"/>
<keyword evidence="1" id="KW-0812">Transmembrane</keyword>
<dbReference type="STRING" id="240176.A8NNA5"/>
<protein>
    <recommendedName>
        <fullName evidence="4">EXPERA domain-containing protein</fullName>
    </recommendedName>
</protein>
<dbReference type="RefSeq" id="XP_001835084.1">
    <property type="nucleotide sequence ID" value="XM_001835032.2"/>
</dbReference>
<dbReference type="AlphaFoldDB" id="A8NNA5"/>
<evidence type="ECO:0000313" key="2">
    <source>
        <dbReference type="EMBL" id="EAU86726.1"/>
    </source>
</evidence>
<organism evidence="2 3">
    <name type="scientific">Coprinopsis cinerea (strain Okayama-7 / 130 / ATCC MYA-4618 / FGSC 9003)</name>
    <name type="common">Inky cap fungus</name>
    <name type="synonym">Hormographiella aspergillata</name>
    <dbReference type="NCBI Taxonomy" id="240176"/>
    <lineage>
        <taxon>Eukaryota</taxon>
        <taxon>Fungi</taxon>
        <taxon>Dikarya</taxon>
        <taxon>Basidiomycota</taxon>
        <taxon>Agaricomycotina</taxon>
        <taxon>Agaricomycetes</taxon>
        <taxon>Agaricomycetidae</taxon>
        <taxon>Agaricales</taxon>
        <taxon>Agaricineae</taxon>
        <taxon>Psathyrellaceae</taxon>
        <taxon>Coprinopsis</taxon>
    </lineage>
</organism>
<dbReference type="InParanoid" id="A8NNA5"/>
<feature type="transmembrane region" description="Helical" evidence="1">
    <location>
        <begin position="136"/>
        <end position="158"/>
    </location>
</feature>